<proteinExistence type="predicted"/>
<dbReference type="InterPro" id="IPR029052">
    <property type="entry name" value="Metallo-depent_PP-like"/>
</dbReference>
<evidence type="ECO:0000313" key="5">
    <source>
        <dbReference type="EMBL" id="NLR89934.1"/>
    </source>
</evidence>
<keyword evidence="6" id="KW-1185">Reference proteome</keyword>
<keyword evidence="3" id="KW-1133">Transmembrane helix</keyword>
<dbReference type="InterPro" id="IPR051158">
    <property type="entry name" value="Metallophosphoesterase_sf"/>
</dbReference>
<protein>
    <submittedName>
        <fullName evidence="5">Metallophosphoesterase</fullName>
    </submittedName>
</protein>
<organism evidence="5 6">
    <name type="scientific">Flammeovirga agarivorans</name>
    <dbReference type="NCBI Taxonomy" id="2726742"/>
    <lineage>
        <taxon>Bacteria</taxon>
        <taxon>Pseudomonadati</taxon>
        <taxon>Bacteroidota</taxon>
        <taxon>Cytophagia</taxon>
        <taxon>Cytophagales</taxon>
        <taxon>Flammeovirgaceae</taxon>
        <taxon>Flammeovirga</taxon>
    </lineage>
</organism>
<feature type="transmembrane region" description="Helical" evidence="3">
    <location>
        <begin position="31"/>
        <end position="54"/>
    </location>
</feature>
<sequence>MGIFISIILAIDLYAFKGIKLITENIKPIYRQLSIGGFWFFNFLVYFAVGWLALNADKFRAPEYTNIIFSINAFILMAFMTKLVFNIFHGADDITYLASKVYHNVFGSKTNFAGDGMSRAKFLTLVGAGLATVPLGAFAYGFTKGRYNFRVIRKTLGFDNLPAAFEGLKIIQISDIHIGSFPKGHESVAKAVELINSRKPDVIVFTGDLVNNFASETEGWIDVFKNLKAKHGMYSILGNHDYGDYVQWNSREEKKQNLDNVKQANRDIGFDLLLNENRVLEKDGEKIAIVGVENWGLKPFPQLGDINRANQGLENVPFKVLLSHDPSHWDAEVLNHKDMDLMLAGHTHGMQFGIEIPGIKWSPVQYKYPRWAGLYEKGKQKLYVNRGFGYHAYAGRIGMDPEITEIILTSKQQNA</sequence>
<keyword evidence="1" id="KW-0479">Metal-binding</keyword>
<name>A0A7X8SGP7_9BACT</name>
<dbReference type="GO" id="GO:0008758">
    <property type="term" value="F:UDP-2,3-diacylglucosamine hydrolase activity"/>
    <property type="evidence" value="ECO:0007669"/>
    <property type="project" value="TreeGrafter"/>
</dbReference>
<dbReference type="CDD" id="cd07385">
    <property type="entry name" value="MPP_YkuE_C"/>
    <property type="match status" value="1"/>
</dbReference>
<dbReference type="Pfam" id="PF00149">
    <property type="entry name" value="Metallophos"/>
    <property type="match status" value="1"/>
</dbReference>
<evidence type="ECO:0000256" key="3">
    <source>
        <dbReference type="SAM" id="Phobius"/>
    </source>
</evidence>
<accession>A0A7X8SGP7</accession>
<dbReference type="SUPFAM" id="SSF56300">
    <property type="entry name" value="Metallo-dependent phosphatases"/>
    <property type="match status" value="1"/>
</dbReference>
<dbReference type="GO" id="GO:0016020">
    <property type="term" value="C:membrane"/>
    <property type="evidence" value="ECO:0007669"/>
    <property type="project" value="GOC"/>
</dbReference>
<feature type="domain" description="Calcineurin-like phosphoesterase" evidence="4">
    <location>
        <begin position="168"/>
        <end position="349"/>
    </location>
</feature>
<dbReference type="Proteomes" id="UP000585050">
    <property type="component" value="Unassembled WGS sequence"/>
</dbReference>
<dbReference type="PANTHER" id="PTHR31302">
    <property type="entry name" value="TRANSMEMBRANE PROTEIN WITH METALLOPHOSPHOESTERASE DOMAIN-RELATED"/>
    <property type="match status" value="1"/>
</dbReference>
<reference evidence="5 6" key="1">
    <citation type="submission" date="2020-04" db="EMBL/GenBank/DDBJ databases">
        <title>Flammeovirga sp. SR4, a novel species isolated from seawater.</title>
        <authorList>
            <person name="Wang X."/>
        </authorList>
    </citation>
    <scope>NUCLEOTIDE SEQUENCE [LARGE SCALE GENOMIC DNA]</scope>
    <source>
        <strain evidence="5 6">SR4</strain>
    </source>
</reference>
<keyword evidence="2" id="KW-0378">Hydrolase</keyword>
<dbReference type="GO" id="GO:0009245">
    <property type="term" value="P:lipid A biosynthetic process"/>
    <property type="evidence" value="ECO:0007669"/>
    <property type="project" value="TreeGrafter"/>
</dbReference>
<evidence type="ECO:0000313" key="6">
    <source>
        <dbReference type="Proteomes" id="UP000585050"/>
    </source>
</evidence>
<dbReference type="AlphaFoldDB" id="A0A7X8SGP7"/>
<feature type="transmembrane region" description="Helical" evidence="3">
    <location>
        <begin position="66"/>
        <end position="88"/>
    </location>
</feature>
<evidence type="ECO:0000259" key="4">
    <source>
        <dbReference type="Pfam" id="PF00149"/>
    </source>
</evidence>
<dbReference type="Gene3D" id="3.60.21.10">
    <property type="match status" value="1"/>
</dbReference>
<dbReference type="GO" id="GO:0046872">
    <property type="term" value="F:metal ion binding"/>
    <property type="evidence" value="ECO:0007669"/>
    <property type="project" value="UniProtKB-KW"/>
</dbReference>
<feature type="transmembrane region" description="Helical" evidence="3">
    <location>
        <begin position="122"/>
        <end position="143"/>
    </location>
</feature>
<keyword evidence="3" id="KW-0812">Transmembrane</keyword>
<keyword evidence="3" id="KW-0472">Membrane</keyword>
<dbReference type="PANTHER" id="PTHR31302:SF31">
    <property type="entry name" value="PHOSPHODIESTERASE YAEI"/>
    <property type="match status" value="1"/>
</dbReference>
<evidence type="ECO:0000256" key="2">
    <source>
        <dbReference type="ARBA" id="ARBA00022801"/>
    </source>
</evidence>
<comment type="caution">
    <text evidence="5">The sequence shown here is derived from an EMBL/GenBank/DDBJ whole genome shotgun (WGS) entry which is preliminary data.</text>
</comment>
<evidence type="ECO:0000256" key="1">
    <source>
        <dbReference type="ARBA" id="ARBA00022723"/>
    </source>
</evidence>
<dbReference type="EMBL" id="JABAIL010000001">
    <property type="protein sequence ID" value="NLR89934.1"/>
    <property type="molecule type" value="Genomic_DNA"/>
</dbReference>
<gene>
    <name evidence="5" type="ORF">HGP29_01895</name>
</gene>
<dbReference type="InterPro" id="IPR004843">
    <property type="entry name" value="Calcineurin-like_PHP"/>
</dbReference>